<evidence type="ECO:0000256" key="8">
    <source>
        <dbReference type="ARBA" id="ARBA00023242"/>
    </source>
</evidence>
<keyword evidence="7" id="KW-0206">Cytoskeleton</keyword>
<dbReference type="Pfam" id="PF15501">
    <property type="entry name" value="MDM1"/>
    <property type="match status" value="3"/>
</dbReference>
<dbReference type="AlphaFoldDB" id="A0AAQ4QW74"/>
<feature type="region of interest" description="Disordered" evidence="10">
    <location>
        <begin position="77"/>
        <end position="184"/>
    </location>
</feature>
<evidence type="ECO:0000256" key="4">
    <source>
        <dbReference type="ARBA" id="ARBA00013508"/>
    </source>
</evidence>
<evidence type="ECO:0000256" key="1">
    <source>
        <dbReference type="ARBA" id="ARBA00004114"/>
    </source>
</evidence>
<feature type="compositionally biased region" description="Pro residues" evidence="10">
    <location>
        <begin position="121"/>
        <end position="130"/>
    </location>
</feature>
<keyword evidence="12" id="KW-1185">Reference proteome</keyword>
<comment type="similarity">
    <text evidence="3">Belongs to the MDM1 family.</text>
</comment>
<evidence type="ECO:0000256" key="10">
    <source>
        <dbReference type="SAM" id="MobiDB-lite"/>
    </source>
</evidence>
<comment type="subcellular location">
    <subcellularLocation>
        <location evidence="1">Cytoplasm</location>
        <location evidence="1">Cytoskeleton</location>
        <location evidence="1">Microtubule organizing center</location>
        <location evidence="1">Centrosome</location>
        <location evidence="1">Centriole</location>
    </subcellularLocation>
    <subcellularLocation>
        <location evidence="2">Nucleus</location>
    </subcellularLocation>
</comment>
<reference evidence="11" key="3">
    <citation type="submission" date="2025-09" db="UniProtKB">
        <authorList>
            <consortium name="Ensembl"/>
        </authorList>
    </citation>
    <scope>IDENTIFICATION</scope>
</reference>
<evidence type="ECO:0000256" key="6">
    <source>
        <dbReference type="ARBA" id="ARBA00022701"/>
    </source>
</evidence>
<dbReference type="PANTHER" id="PTHR32078">
    <property type="entry name" value="NUCLEAR PROTEIN MDM1"/>
    <property type="match status" value="1"/>
</dbReference>
<protein>
    <recommendedName>
        <fullName evidence="4">Nuclear protein MDM1</fullName>
    </recommendedName>
</protein>
<comment type="function">
    <text evidence="9">Microtubule-binding protein that negatively regulates centriole duplication. Binds to and stabilizes microtubules.</text>
</comment>
<dbReference type="GO" id="GO:0008017">
    <property type="term" value="F:microtubule binding"/>
    <property type="evidence" value="ECO:0007669"/>
    <property type="project" value="InterPro"/>
</dbReference>
<name>A0AAQ4QW74_GASAC</name>
<evidence type="ECO:0000256" key="3">
    <source>
        <dbReference type="ARBA" id="ARBA00010494"/>
    </source>
</evidence>
<sequence length="611" mass="66039">PPASSVGVNTRRASGSPGPQVCVLSAAPHRPVCAATKWVGTLPRALIGQTLVFCLCSFPLSVCLSGICREPGLQRRKRLGPPGPAESCSVLLCPPDPRNSSAPPAATQSPSAHGKKTALEPNPPTPPGPRADPGLGTQGAGPAADPGSVEPGAAGKSAKPRPSKLDSRPQPSQPLTSAPDGRANEVQRALRWRVGLKGQRSGIQRTEYHRQFSWKKPATAASPILAAEQLLYSGSRCVPPFKKHPIPLETEYRRSFRGQVPSPGPRLREHLEHHQRAPLFHVHTTNKKKREESVKKTRPRQDNVTPTQVQRGPRIPEGGGATEGDAQVRELRLKASSYRRRAWGANFDRDHLSQLLSEHNALWEPTDTTDGPTPRPTFDLHADPDSCGTSPAEALSPARSSRRSSVTSSTDRNTPTPPGQAARGGGGEYERSEEGRLPTPRLKMRPVQRTHHDLTTPATGGAILVGKLSSDEASPNKPRRESSADQPVKLKEAWSDNSPAFAHTGPSLDHKPATSPASKPIRTKQTSPMAPRPLAPPPPHCIRGTLRNADFQHNGELGLRFRELRCPGRGSCSHEDDRLSVMSWRSAASCSAASVVLERAQKRREHFWGKR</sequence>
<dbReference type="GO" id="GO:0005874">
    <property type="term" value="C:microtubule"/>
    <property type="evidence" value="ECO:0007669"/>
    <property type="project" value="UniProtKB-KW"/>
</dbReference>
<evidence type="ECO:0000256" key="9">
    <source>
        <dbReference type="ARBA" id="ARBA00045771"/>
    </source>
</evidence>
<dbReference type="Proteomes" id="UP000007635">
    <property type="component" value="Chromosome IV"/>
</dbReference>
<keyword evidence="8" id="KW-0539">Nucleus</keyword>
<evidence type="ECO:0000256" key="7">
    <source>
        <dbReference type="ARBA" id="ARBA00023212"/>
    </source>
</evidence>
<feature type="compositionally biased region" description="Low complexity" evidence="10">
    <location>
        <begin position="390"/>
        <end position="409"/>
    </location>
</feature>
<evidence type="ECO:0000313" key="12">
    <source>
        <dbReference type="Proteomes" id="UP000007635"/>
    </source>
</evidence>
<feature type="region of interest" description="Disordered" evidence="10">
    <location>
        <begin position="284"/>
        <end position="326"/>
    </location>
</feature>
<proteinExistence type="inferred from homology"/>
<evidence type="ECO:0000313" key="11">
    <source>
        <dbReference type="Ensembl" id="ENSGACP00000054758.1"/>
    </source>
</evidence>
<dbReference type="InterPro" id="IPR029136">
    <property type="entry name" value="MDM1"/>
</dbReference>
<dbReference type="GeneTree" id="ENSGT00390000004106"/>
<feature type="compositionally biased region" description="Pro residues" evidence="10">
    <location>
        <begin position="530"/>
        <end position="540"/>
    </location>
</feature>
<dbReference type="PANTHER" id="PTHR32078:SF1">
    <property type="entry name" value="NUCLEAR PROTEIN MDM1"/>
    <property type="match status" value="1"/>
</dbReference>
<dbReference type="GO" id="GO:0005634">
    <property type="term" value="C:nucleus"/>
    <property type="evidence" value="ECO:0007669"/>
    <property type="project" value="UniProtKB-SubCell"/>
</dbReference>
<feature type="compositionally biased region" description="Basic and acidic residues" evidence="10">
    <location>
        <begin position="289"/>
        <end position="301"/>
    </location>
</feature>
<feature type="compositionally biased region" description="Basic and acidic residues" evidence="10">
    <location>
        <begin position="478"/>
        <end position="494"/>
    </location>
</feature>
<evidence type="ECO:0000256" key="5">
    <source>
        <dbReference type="ARBA" id="ARBA00022490"/>
    </source>
</evidence>
<keyword evidence="6" id="KW-0493">Microtubule</keyword>
<evidence type="ECO:0000256" key="2">
    <source>
        <dbReference type="ARBA" id="ARBA00004123"/>
    </source>
</evidence>
<organism evidence="11 12">
    <name type="scientific">Gasterosteus aculeatus aculeatus</name>
    <name type="common">three-spined stickleback</name>
    <dbReference type="NCBI Taxonomy" id="481459"/>
    <lineage>
        <taxon>Eukaryota</taxon>
        <taxon>Metazoa</taxon>
        <taxon>Chordata</taxon>
        <taxon>Craniata</taxon>
        <taxon>Vertebrata</taxon>
        <taxon>Euteleostomi</taxon>
        <taxon>Actinopterygii</taxon>
        <taxon>Neopterygii</taxon>
        <taxon>Teleostei</taxon>
        <taxon>Neoteleostei</taxon>
        <taxon>Acanthomorphata</taxon>
        <taxon>Eupercaria</taxon>
        <taxon>Perciformes</taxon>
        <taxon>Cottioidei</taxon>
        <taxon>Gasterosteales</taxon>
        <taxon>Gasterosteidae</taxon>
        <taxon>Gasterosteus</taxon>
    </lineage>
</organism>
<keyword evidence="5" id="KW-0963">Cytoplasm</keyword>
<feature type="compositionally biased region" description="Low complexity" evidence="10">
    <location>
        <begin position="365"/>
        <end position="377"/>
    </location>
</feature>
<reference evidence="11" key="2">
    <citation type="submission" date="2025-08" db="UniProtKB">
        <authorList>
            <consortium name="Ensembl"/>
        </authorList>
    </citation>
    <scope>IDENTIFICATION</scope>
</reference>
<dbReference type="GO" id="GO:0005814">
    <property type="term" value="C:centriole"/>
    <property type="evidence" value="ECO:0007669"/>
    <property type="project" value="UniProtKB-SubCell"/>
</dbReference>
<feature type="compositionally biased region" description="Low complexity" evidence="10">
    <location>
        <begin position="100"/>
        <end position="112"/>
    </location>
</feature>
<dbReference type="Ensembl" id="ENSGACT00000030895.1">
    <property type="protein sequence ID" value="ENSGACP00000054758.1"/>
    <property type="gene ID" value="ENSGACG00000000708.2"/>
</dbReference>
<reference evidence="11 12" key="1">
    <citation type="journal article" date="2021" name="G3 (Bethesda)">
        <title>Improved contiguity of the threespine stickleback genome using long-read sequencing.</title>
        <authorList>
            <person name="Nath S."/>
            <person name="Shaw D.E."/>
            <person name="White M.A."/>
        </authorList>
    </citation>
    <scope>NUCLEOTIDE SEQUENCE [LARGE SCALE GENOMIC DNA]</scope>
    <source>
        <strain evidence="11 12">Lake Benthic</strain>
    </source>
</reference>
<feature type="region of interest" description="Disordered" evidence="10">
    <location>
        <begin position="362"/>
        <end position="540"/>
    </location>
</feature>
<dbReference type="GO" id="GO:0046600">
    <property type="term" value="P:negative regulation of centriole replication"/>
    <property type="evidence" value="ECO:0007669"/>
    <property type="project" value="InterPro"/>
</dbReference>
<accession>A0AAQ4QW74</accession>